<organism evidence="3 4">
    <name type="scientific">Mycena venus</name>
    <dbReference type="NCBI Taxonomy" id="2733690"/>
    <lineage>
        <taxon>Eukaryota</taxon>
        <taxon>Fungi</taxon>
        <taxon>Dikarya</taxon>
        <taxon>Basidiomycota</taxon>
        <taxon>Agaricomycotina</taxon>
        <taxon>Agaricomycetes</taxon>
        <taxon>Agaricomycetidae</taxon>
        <taxon>Agaricales</taxon>
        <taxon>Marasmiineae</taxon>
        <taxon>Mycenaceae</taxon>
        <taxon>Mycena</taxon>
    </lineage>
</organism>
<protein>
    <submittedName>
        <fullName evidence="3">Uncharacterized protein</fullName>
    </submittedName>
</protein>
<name>A0A8H7CRN7_9AGAR</name>
<keyword evidence="2" id="KW-0732">Signal</keyword>
<evidence type="ECO:0000313" key="4">
    <source>
        <dbReference type="Proteomes" id="UP000620124"/>
    </source>
</evidence>
<dbReference type="OrthoDB" id="2982755at2759"/>
<evidence type="ECO:0000256" key="2">
    <source>
        <dbReference type="SAM" id="SignalP"/>
    </source>
</evidence>
<dbReference type="Proteomes" id="UP000620124">
    <property type="component" value="Unassembled WGS sequence"/>
</dbReference>
<reference evidence="3" key="1">
    <citation type="submission" date="2020-05" db="EMBL/GenBank/DDBJ databases">
        <title>Mycena genomes resolve the evolution of fungal bioluminescence.</title>
        <authorList>
            <person name="Tsai I.J."/>
        </authorList>
    </citation>
    <scope>NUCLEOTIDE SEQUENCE</scope>
    <source>
        <strain evidence="3">CCC161011</strain>
    </source>
</reference>
<comment type="caution">
    <text evidence="3">The sequence shown here is derived from an EMBL/GenBank/DDBJ whole genome shotgun (WGS) entry which is preliminary data.</text>
</comment>
<proteinExistence type="predicted"/>
<feature type="signal peptide" evidence="2">
    <location>
        <begin position="1"/>
        <end position="21"/>
    </location>
</feature>
<keyword evidence="4" id="KW-1185">Reference proteome</keyword>
<dbReference type="EMBL" id="JACAZI010000013">
    <property type="protein sequence ID" value="KAF7345747.1"/>
    <property type="molecule type" value="Genomic_DNA"/>
</dbReference>
<evidence type="ECO:0000256" key="1">
    <source>
        <dbReference type="SAM" id="MobiDB-lite"/>
    </source>
</evidence>
<feature type="chain" id="PRO_5034401756" evidence="2">
    <location>
        <begin position="22"/>
        <end position="247"/>
    </location>
</feature>
<sequence>MRFNRFLSALLLDSVSRLAAASPCLLPTCIDEMNSTQSFSTPEDSQLPEGTFIATGVGGVVQLAEYIDEHPDTTIKHLLISDSTVHDTETRHGYLSFDLWNDPEDNHWGQSRTQRQLTDEEEDQQEDIRHSNAKTHIRLKRAVRDIEAPLTRVLNRIAPGLQSLAFFTYISSPSPLWAEQVDPRIAALTGRTYPSLTRLSFLNKDVRGPIRALDNDRGQFPALTHLHVVYGYDDAAPSPCEFCPTLP</sequence>
<accession>A0A8H7CRN7</accession>
<dbReference type="AlphaFoldDB" id="A0A8H7CRN7"/>
<feature type="region of interest" description="Disordered" evidence="1">
    <location>
        <begin position="108"/>
        <end position="132"/>
    </location>
</feature>
<gene>
    <name evidence="3" type="ORF">MVEN_01594900</name>
</gene>
<evidence type="ECO:0000313" key="3">
    <source>
        <dbReference type="EMBL" id="KAF7345747.1"/>
    </source>
</evidence>